<evidence type="ECO:0000256" key="4">
    <source>
        <dbReference type="ARBA" id="ARBA00022989"/>
    </source>
</evidence>
<feature type="transmembrane region" description="Helical" evidence="9">
    <location>
        <begin position="163"/>
        <end position="186"/>
    </location>
</feature>
<evidence type="ECO:0000313" key="12">
    <source>
        <dbReference type="Proteomes" id="UP000186922"/>
    </source>
</evidence>
<evidence type="ECO:0000256" key="7">
    <source>
        <dbReference type="ARBA" id="ARBA00023170"/>
    </source>
</evidence>
<gene>
    <name evidence="11" type="primary">RvY_16745-1</name>
    <name evidence="11" type="synonym">RvY_16745.1</name>
    <name evidence="11" type="ORF">RvY_16745</name>
</gene>
<feature type="transmembrane region" description="Helical" evidence="9">
    <location>
        <begin position="74"/>
        <end position="98"/>
    </location>
</feature>
<dbReference type="GO" id="GO:0005886">
    <property type="term" value="C:plasma membrane"/>
    <property type="evidence" value="ECO:0007669"/>
    <property type="project" value="UniProtKB-SubCell"/>
</dbReference>
<dbReference type="AlphaFoldDB" id="A0A1D1W5V0"/>
<evidence type="ECO:0000313" key="11">
    <source>
        <dbReference type="EMBL" id="GAV06824.1"/>
    </source>
</evidence>
<dbReference type="InterPro" id="IPR017452">
    <property type="entry name" value="GPCR_Rhodpsn_7TM"/>
</dbReference>
<dbReference type="Gene3D" id="1.20.1070.10">
    <property type="entry name" value="Rhodopsin 7-helix transmembrane proteins"/>
    <property type="match status" value="1"/>
</dbReference>
<evidence type="ECO:0000259" key="10">
    <source>
        <dbReference type="PROSITE" id="PS50262"/>
    </source>
</evidence>
<evidence type="ECO:0000256" key="8">
    <source>
        <dbReference type="ARBA" id="ARBA00023224"/>
    </source>
</evidence>
<dbReference type="Pfam" id="PF00001">
    <property type="entry name" value="7tm_1"/>
    <property type="match status" value="1"/>
</dbReference>
<evidence type="ECO:0000256" key="9">
    <source>
        <dbReference type="SAM" id="Phobius"/>
    </source>
</evidence>
<keyword evidence="12" id="KW-1185">Reference proteome</keyword>
<keyword evidence="5" id="KW-0297">G-protein coupled receptor</keyword>
<accession>A0A1D1W5V0</accession>
<keyword evidence="6 9" id="KW-0472">Membrane</keyword>
<dbReference type="InterPro" id="IPR000276">
    <property type="entry name" value="GPCR_Rhodpsn"/>
</dbReference>
<sequence length="234" mass="26478">MSHAHVFIALNRLWAVSSSVSYRQHRNKTATIVCLLAWTYVHLLVLPGLVLDAAYYRLPEETNGCQVNTDVNKWWWIAIQFLLFNIPEAVILTVYLVVCYRTIKRRQSAVQPVQRASRLAGMARSTHGHPTSTGPHHSAHNGAAPCSRYVCWRLWGRRSEHGFLMLTLMTLTILVCYTPGNVYFTILVINGVSVNSLALPAAIMYELNAVLDPLWFVLALPNFRAEFSRTFSCC</sequence>
<evidence type="ECO:0000256" key="6">
    <source>
        <dbReference type="ARBA" id="ARBA00023136"/>
    </source>
</evidence>
<dbReference type="EMBL" id="BDGG01000014">
    <property type="protein sequence ID" value="GAV06824.1"/>
    <property type="molecule type" value="Genomic_DNA"/>
</dbReference>
<dbReference type="PANTHER" id="PTHR24228:SF59">
    <property type="entry name" value="NEUROPEPTIDE RECEPTOR 15"/>
    <property type="match status" value="1"/>
</dbReference>
<dbReference type="GO" id="GO:0004930">
    <property type="term" value="F:G protein-coupled receptor activity"/>
    <property type="evidence" value="ECO:0007669"/>
    <property type="project" value="UniProtKB-KW"/>
</dbReference>
<evidence type="ECO:0000256" key="3">
    <source>
        <dbReference type="ARBA" id="ARBA00022692"/>
    </source>
</evidence>
<dbReference type="PANTHER" id="PTHR24228">
    <property type="entry name" value="B2 BRADYKININ RECEPTOR/ANGIOTENSIN II RECEPTOR"/>
    <property type="match status" value="1"/>
</dbReference>
<keyword evidence="2" id="KW-1003">Cell membrane</keyword>
<proteinExistence type="predicted"/>
<keyword evidence="7" id="KW-0675">Receptor</keyword>
<comment type="subcellular location">
    <subcellularLocation>
        <location evidence="1">Cell membrane</location>
        <topology evidence="1">Multi-pass membrane protein</topology>
    </subcellularLocation>
</comment>
<comment type="caution">
    <text evidence="11">The sequence shown here is derived from an EMBL/GenBank/DDBJ whole genome shotgun (WGS) entry which is preliminary data.</text>
</comment>
<evidence type="ECO:0000256" key="1">
    <source>
        <dbReference type="ARBA" id="ARBA00004651"/>
    </source>
</evidence>
<dbReference type="SUPFAM" id="SSF81321">
    <property type="entry name" value="Family A G protein-coupled receptor-like"/>
    <property type="match status" value="1"/>
</dbReference>
<keyword evidence="8" id="KW-0807">Transducer</keyword>
<feature type="domain" description="G-protein coupled receptors family 1 profile" evidence="10">
    <location>
        <begin position="1"/>
        <end position="216"/>
    </location>
</feature>
<dbReference type="Proteomes" id="UP000186922">
    <property type="component" value="Unassembled WGS sequence"/>
</dbReference>
<reference evidence="11 12" key="1">
    <citation type="journal article" date="2016" name="Nat. Commun.">
        <title>Extremotolerant tardigrade genome and improved radiotolerance of human cultured cells by tardigrade-unique protein.</title>
        <authorList>
            <person name="Hashimoto T."/>
            <person name="Horikawa D.D."/>
            <person name="Saito Y."/>
            <person name="Kuwahara H."/>
            <person name="Kozuka-Hata H."/>
            <person name="Shin-I T."/>
            <person name="Minakuchi Y."/>
            <person name="Ohishi K."/>
            <person name="Motoyama A."/>
            <person name="Aizu T."/>
            <person name="Enomoto A."/>
            <person name="Kondo K."/>
            <person name="Tanaka S."/>
            <person name="Hara Y."/>
            <person name="Koshikawa S."/>
            <person name="Sagara H."/>
            <person name="Miura T."/>
            <person name="Yokobori S."/>
            <person name="Miyagawa K."/>
            <person name="Suzuki Y."/>
            <person name="Kubo T."/>
            <person name="Oyama M."/>
            <person name="Kohara Y."/>
            <person name="Fujiyama A."/>
            <person name="Arakawa K."/>
            <person name="Katayama T."/>
            <person name="Toyoda A."/>
            <person name="Kunieda T."/>
        </authorList>
    </citation>
    <scope>NUCLEOTIDE SEQUENCE [LARGE SCALE GENOMIC DNA]</scope>
    <source>
        <strain evidence="11 12">YOKOZUNA-1</strain>
    </source>
</reference>
<name>A0A1D1W5V0_RAMVA</name>
<keyword evidence="3 9" id="KW-0812">Transmembrane</keyword>
<keyword evidence="4 9" id="KW-1133">Transmembrane helix</keyword>
<organism evidence="11 12">
    <name type="scientific">Ramazzottius varieornatus</name>
    <name type="common">Water bear</name>
    <name type="synonym">Tardigrade</name>
    <dbReference type="NCBI Taxonomy" id="947166"/>
    <lineage>
        <taxon>Eukaryota</taxon>
        <taxon>Metazoa</taxon>
        <taxon>Ecdysozoa</taxon>
        <taxon>Tardigrada</taxon>
        <taxon>Eutardigrada</taxon>
        <taxon>Parachela</taxon>
        <taxon>Hypsibioidea</taxon>
        <taxon>Ramazzottiidae</taxon>
        <taxon>Ramazzottius</taxon>
    </lineage>
</organism>
<protein>
    <recommendedName>
        <fullName evidence="10">G-protein coupled receptors family 1 profile domain-containing protein</fullName>
    </recommendedName>
</protein>
<evidence type="ECO:0000256" key="5">
    <source>
        <dbReference type="ARBA" id="ARBA00023040"/>
    </source>
</evidence>
<feature type="transmembrane region" description="Helical" evidence="9">
    <location>
        <begin position="32"/>
        <end position="54"/>
    </location>
</feature>
<dbReference type="PROSITE" id="PS50262">
    <property type="entry name" value="G_PROTEIN_RECEP_F1_2"/>
    <property type="match status" value="1"/>
</dbReference>
<evidence type="ECO:0000256" key="2">
    <source>
        <dbReference type="ARBA" id="ARBA00022475"/>
    </source>
</evidence>
<feature type="transmembrane region" description="Helical" evidence="9">
    <location>
        <begin position="198"/>
        <end position="220"/>
    </location>
</feature>